<feature type="domain" description="HTH cro/C1-type" evidence="1">
    <location>
        <begin position="21"/>
        <end position="75"/>
    </location>
</feature>
<organism evidence="2 3">
    <name type="scientific">Streptomyces luteireticuli</name>
    <dbReference type="NCBI Taxonomy" id="173858"/>
    <lineage>
        <taxon>Bacteria</taxon>
        <taxon>Bacillati</taxon>
        <taxon>Actinomycetota</taxon>
        <taxon>Actinomycetes</taxon>
        <taxon>Kitasatosporales</taxon>
        <taxon>Streptomycetaceae</taxon>
        <taxon>Streptomyces</taxon>
    </lineage>
</organism>
<gene>
    <name evidence="2" type="ORF">GCM10010357_64540</name>
</gene>
<dbReference type="EMBL" id="BAAABX010000075">
    <property type="protein sequence ID" value="GAA0434116.1"/>
    <property type="molecule type" value="Genomic_DNA"/>
</dbReference>
<dbReference type="InterPro" id="IPR010982">
    <property type="entry name" value="Lambda_DNA-bd_dom_sf"/>
</dbReference>
<dbReference type="SMART" id="SM00530">
    <property type="entry name" value="HTH_XRE"/>
    <property type="match status" value="1"/>
</dbReference>
<sequence>MPWGNQVDPSRLFVAQFGAKLRALREQRGWSQAKLAAKVFLSHARIAQFESGESVPSQHHAQALDEALGAGGALLDEWDKLNDSPGAKWAQKLMNVEGKAVEIRHFSDIVPALLQTESYTRAILAEGMEFYGGDLEEKMRYRTHRRALLDRPDAPRFWSVLKESALSWVVGGTEVMREQLLDLLRMARRPHISIQIVPFVGPRFLSDVGMLTITTLPGGREVVYRGGIQGAWVTNRAAIAEYSVLYKQVQRGALSPHDSMALIDKVLGEKYP</sequence>
<evidence type="ECO:0000259" key="1">
    <source>
        <dbReference type="PROSITE" id="PS50943"/>
    </source>
</evidence>
<accession>A0ABN0Z633</accession>
<reference evidence="2 3" key="1">
    <citation type="journal article" date="2019" name="Int. J. Syst. Evol. Microbiol.">
        <title>The Global Catalogue of Microorganisms (GCM) 10K type strain sequencing project: providing services to taxonomists for standard genome sequencing and annotation.</title>
        <authorList>
            <consortium name="The Broad Institute Genomics Platform"/>
            <consortium name="The Broad Institute Genome Sequencing Center for Infectious Disease"/>
            <person name="Wu L."/>
            <person name="Ma J."/>
        </authorList>
    </citation>
    <scope>NUCLEOTIDE SEQUENCE [LARGE SCALE GENOMIC DNA]</scope>
    <source>
        <strain evidence="2 3">JCM 4788</strain>
    </source>
</reference>
<dbReference type="PROSITE" id="PS50943">
    <property type="entry name" value="HTH_CROC1"/>
    <property type="match status" value="1"/>
</dbReference>
<protein>
    <submittedName>
        <fullName evidence="2">Helix-turn-helix transcriptional regulator</fullName>
    </submittedName>
</protein>
<dbReference type="InterPro" id="IPR001387">
    <property type="entry name" value="Cro/C1-type_HTH"/>
</dbReference>
<keyword evidence="3" id="KW-1185">Reference proteome</keyword>
<dbReference type="Pfam" id="PF13560">
    <property type="entry name" value="HTH_31"/>
    <property type="match status" value="1"/>
</dbReference>
<comment type="caution">
    <text evidence="2">The sequence shown here is derived from an EMBL/GenBank/DDBJ whole genome shotgun (WGS) entry which is preliminary data.</text>
</comment>
<dbReference type="InterPro" id="IPR043917">
    <property type="entry name" value="DUF5753"/>
</dbReference>
<dbReference type="Pfam" id="PF19054">
    <property type="entry name" value="DUF5753"/>
    <property type="match status" value="1"/>
</dbReference>
<name>A0ABN0Z633_9ACTN</name>
<dbReference type="SUPFAM" id="SSF47413">
    <property type="entry name" value="lambda repressor-like DNA-binding domains"/>
    <property type="match status" value="1"/>
</dbReference>
<dbReference type="RefSeq" id="WP_344031974.1">
    <property type="nucleotide sequence ID" value="NZ_BAAABX010000075.1"/>
</dbReference>
<dbReference type="Proteomes" id="UP001500879">
    <property type="component" value="Unassembled WGS sequence"/>
</dbReference>
<proteinExistence type="predicted"/>
<evidence type="ECO:0000313" key="3">
    <source>
        <dbReference type="Proteomes" id="UP001500879"/>
    </source>
</evidence>
<evidence type="ECO:0000313" key="2">
    <source>
        <dbReference type="EMBL" id="GAA0434116.1"/>
    </source>
</evidence>
<dbReference type="Gene3D" id="1.10.260.40">
    <property type="entry name" value="lambda repressor-like DNA-binding domains"/>
    <property type="match status" value="1"/>
</dbReference>
<dbReference type="CDD" id="cd00093">
    <property type="entry name" value="HTH_XRE"/>
    <property type="match status" value="1"/>
</dbReference>